<dbReference type="InterPro" id="IPR035952">
    <property type="entry name" value="Rhomboid-like_sf"/>
</dbReference>
<dbReference type="GO" id="GO:0006508">
    <property type="term" value="P:proteolysis"/>
    <property type="evidence" value="ECO:0007669"/>
    <property type="project" value="UniProtKB-KW"/>
</dbReference>
<keyword evidence="11" id="KW-1185">Reference proteome</keyword>
<sequence length="512" mass="58777">MFLRQEYTFWKISSDLVISHGFEILHMSPNEDEIWLEKELNWKTHVVRLKLGQWNWKNQLKFDLNRTYQQVKQNRALFSGGKAVLHTLYISEYPPVDDWQDVTEELVMNKGSLNIHLYYLDDANKRSELKKLYQTFGHMPPGLIDETKAEEMESVIPYLRQQTLGSDQKRKKENLSVFDYGRPFMTYLLLVVNIAFFAFIEWKADSTSLPSLIEYGAKYNPAIISGEWWRIITSMFIHIGFLHLFMNMLALYYLGTAVERIYGTVRFTLIYFLAGIFGGVASFMMNPQIAAGASGAIFGLFGALLFFGVKHKRLFFRTMGTNVVFIIALNLVFGFVVPQVDNSAHVGGLIGGFLASALIQLPNKPSGRLRRVAFLIYSLAAVGMVWLGINQYDRPEHSVVDVQYSQELIKERQYTKVIQTTTDALDNPGEYQAELLFNRSYAYTQTNQLEKAKEDLEKTVDVKPDMAEAHFNLALIYLKEGKPSQAKEHARTAAELKPKKEEFQNLLKSLDQ</sequence>
<dbReference type="InterPro" id="IPR050925">
    <property type="entry name" value="Rhomboid_protease_S54"/>
</dbReference>
<dbReference type="PANTHER" id="PTHR43731">
    <property type="entry name" value="RHOMBOID PROTEASE"/>
    <property type="match status" value="1"/>
</dbReference>
<keyword evidence="5 8" id="KW-1133">Transmembrane helix</keyword>
<dbReference type="PROSITE" id="PS50005">
    <property type="entry name" value="TPR"/>
    <property type="match status" value="2"/>
</dbReference>
<keyword evidence="7" id="KW-0802">TPR repeat</keyword>
<dbReference type="SUPFAM" id="SSF48452">
    <property type="entry name" value="TPR-like"/>
    <property type="match status" value="1"/>
</dbReference>
<evidence type="ECO:0000256" key="8">
    <source>
        <dbReference type="SAM" id="Phobius"/>
    </source>
</evidence>
<dbReference type="Gene3D" id="1.20.1540.10">
    <property type="entry name" value="Rhomboid-like"/>
    <property type="match status" value="1"/>
</dbReference>
<feature type="transmembrane region" description="Helical" evidence="8">
    <location>
        <begin position="289"/>
        <end position="307"/>
    </location>
</feature>
<dbReference type="Proteomes" id="UP000831787">
    <property type="component" value="Chromosome"/>
</dbReference>
<dbReference type="Pfam" id="PF01694">
    <property type="entry name" value="Rhomboid"/>
    <property type="match status" value="1"/>
</dbReference>
<evidence type="ECO:0000256" key="3">
    <source>
        <dbReference type="ARBA" id="ARBA00022692"/>
    </source>
</evidence>
<accession>A0ABY4EDI7</accession>
<feature type="transmembrane region" description="Helical" evidence="8">
    <location>
        <begin position="314"/>
        <end position="337"/>
    </location>
</feature>
<evidence type="ECO:0000313" key="10">
    <source>
        <dbReference type="EMBL" id="UOQ42519.1"/>
    </source>
</evidence>
<feature type="transmembrane region" description="Helical" evidence="8">
    <location>
        <begin position="180"/>
        <end position="200"/>
    </location>
</feature>
<keyword evidence="10" id="KW-0645">Protease</keyword>
<feature type="transmembrane region" description="Helical" evidence="8">
    <location>
        <begin position="343"/>
        <end position="360"/>
    </location>
</feature>
<dbReference type="EMBL" id="CP095073">
    <property type="protein sequence ID" value="UOQ42519.1"/>
    <property type="molecule type" value="Genomic_DNA"/>
</dbReference>
<dbReference type="Gene3D" id="1.25.40.10">
    <property type="entry name" value="Tetratricopeptide repeat domain"/>
    <property type="match status" value="1"/>
</dbReference>
<dbReference type="RefSeq" id="WP_244707693.1">
    <property type="nucleotide sequence ID" value="NZ_CP095073.1"/>
</dbReference>
<dbReference type="InterPro" id="IPR019734">
    <property type="entry name" value="TPR_rpt"/>
</dbReference>
<evidence type="ECO:0000256" key="1">
    <source>
        <dbReference type="ARBA" id="ARBA00004141"/>
    </source>
</evidence>
<dbReference type="InterPro" id="IPR011990">
    <property type="entry name" value="TPR-like_helical_dom_sf"/>
</dbReference>
<evidence type="ECO:0000313" key="11">
    <source>
        <dbReference type="Proteomes" id="UP000831787"/>
    </source>
</evidence>
<dbReference type="SMART" id="SM00028">
    <property type="entry name" value="TPR"/>
    <property type="match status" value="2"/>
</dbReference>
<keyword evidence="3 8" id="KW-0812">Transmembrane</keyword>
<feature type="repeat" description="TPR" evidence="7">
    <location>
        <begin position="467"/>
        <end position="500"/>
    </location>
</feature>
<feature type="domain" description="Peptidase S54 rhomboid" evidence="9">
    <location>
        <begin position="226"/>
        <end position="358"/>
    </location>
</feature>
<evidence type="ECO:0000259" key="9">
    <source>
        <dbReference type="Pfam" id="PF01694"/>
    </source>
</evidence>
<dbReference type="Pfam" id="PF14559">
    <property type="entry name" value="TPR_19"/>
    <property type="match status" value="1"/>
</dbReference>
<feature type="repeat" description="TPR" evidence="7">
    <location>
        <begin position="433"/>
        <end position="466"/>
    </location>
</feature>
<proteinExistence type="inferred from homology"/>
<evidence type="ECO:0000256" key="4">
    <source>
        <dbReference type="ARBA" id="ARBA00022801"/>
    </source>
</evidence>
<dbReference type="EC" id="3.4.21.105" evidence="10"/>
<feature type="transmembrane region" description="Helical" evidence="8">
    <location>
        <begin position="228"/>
        <end position="253"/>
    </location>
</feature>
<dbReference type="InterPro" id="IPR022764">
    <property type="entry name" value="Peptidase_S54_rhomboid_dom"/>
</dbReference>
<feature type="transmembrane region" description="Helical" evidence="8">
    <location>
        <begin position="265"/>
        <end position="283"/>
    </location>
</feature>
<reference evidence="10 11" key="1">
    <citation type="submission" date="2022-04" db="EMBL/GenBank/DDBJ databases">
        <title>Halobacillus sp. isolated from saltern.</title>
        <authorList>
            <person name="Won M."/>
            <person name="Lee C.-M."/>
            <person name="Woen H.-Y."/>
            <person name="Kwon S.-W."/>
        </authorList>
    </citation>
    <scope>NUCLEOTIDE SEQUENCE [LARGE SCALE GENOMIC DNA]</scope>
    <source>
        <strain evidence="10 11">SSBR10-3</strain>
    </source>
</reference>
<dbReference type="SUPFAM" id="SSF144091">
    <property type="entry name" value="Rhomboid-like"/>
    <property type="match status" value="1"/>
</dbReference>
<feature type="transmembrane region" description="Helical" evidence="8">
    <location>
        <begin position="372"/>
        <end position="389"/>
    </location>
</feature>
<evidence type="ECO:0000256" key="5">
    <source>
        <dbReference type="ARBA" id="ARBA00022989"/>
    </source>
</evidence>
<keyword evidence="6 8" id="KW-0472">Membrane</keyword>
<gene>
    <name evidence="10" type="ORF">MUN89_11015</name>
</gene>
<dbReference type="PANTHER" id="PTHR43731:SF14">
    <property type="entry name" value="PRESENILIN-ASSOCIATED RHOMBOID-LIKE PROTEIN, MITOCHONDRIAL"/>
    <property type="match status" value="1"/>
</dbReference>
<comment type="subcellular location">
    <subcellularLocation>
        <location evidence="1">Membrane</location>
        <topology evidence="1">Multi-pass membrane protein</topology>
    </subcellularLocation>
</comment>
<name>A0ABY4EDI7_9BACI</name>
<comment type="similarity">
    <text evidence="2">Belongs to the peptidase S54 family.</text>
</comment>
<evidence type="ECO:0000256" key="7">
    <source>
        <dbReference type="PROSITE-ProRule" id="PRU00339"/>
    </source>
</evidence>
<protein>
    <submittedName>
        <fullName evidence="10">Rhomboid family intramembrane serine protease</fullName>
        <ecNumber evidence="10">3.4.21.105</ecNumber>
    </submittedName>
</protein>
<keyword evidence="4 10" id="KW-0378">Hydrolase</keyword>
<evidence type="ECO:0000256" key="2">
    <source>
        <dbReference type="ARBA" id="ARBA00009045"/>
    </source>
</evidence>
<dbReference type="GO" id="GO:0008233">
    <property type="term" value="F:peptidase activity"/>
    <property type="evidence" value="ECO:0007669"/>
    <property type="project" value="UniProtKB-KW"/>
</dbReference>
<organism evidence="10 11">
    <name type="scientific">Halobacillus salinarum</name>
    <dbReference type="NCBI Taxonomy" id="2932257"/>
    <lineage>
        <taxon>Bacteria</taxon>
        <taxon>Bacillati</taxon>
        <taxon>Bacillota</taxon>
        <taxon>Bacilli</taxon>
        <taxon>Bacillales</taxon>
        <taxon>Bacillaceae</taxon>
        <taxon>Halobacillus</taxon>
    </lineage>
</organism>
<evidence type="ECO:0000256" key="6">
    <source>
        <dbReference type="ARBA" id="ARBA00023136"/>
    </source>
</evidence>